<protein>
    <submittedName>
        <fullName evidence="1">Uncharacterized protein</fullName>
    </submittedName>
</protein>
<organism evidence="1 2">
    <name type="scientific">Carex littledalei</name>
    <dbReference type="NCBI Taxonomy" id="544730"/>
    <lineage>
        <taxon>Eukaryota</taxon>
        <taxon>Viridiplantae</taxon>
        <taxon>Streptophyta</taxon>
        <taxon>Embryophyta</taxon>
        <taxon>Tracheophyta</taxon>
        <taxon>Spermatophyta</taxon>
        <taxon>Magnoliopsida</taxon>
        <taxon>Liliopsida</taxon>
        <taxon>Poales</taxon>
        <taxon>Cyperaceae</taxon>
        <taxon>Cyperoideae</taxon>
        <taxon>Cariceae</taxon>
        <taxon>Carex</taxon>
        <taxon>Carex subgen. Euthyceras</taxon>
    </lineage>
</organism>
<comment type="caution">
    <text evidence="1">The sequence shown here is derived from an EMBL/GenBank/DDBJ whole genome shotgun (WGS) entry which is preliminary data.</text>
</comment>
<dbReference type="AlphaFoldDB" id="A0A833VGE0"/>
<name>A0A833VGE0_9POAL</name>
<evidence type="ECO:0000313" key="1">
    <source>
        <dbReference type="EMBL" id="KAF3338877.1"/>
    </source>
</evidence>
<accession>A0A833VGE0</accession>
<sequence length="117" mass="13135">MALCGFVTPQEVQHVLATVPQVRDLIGTVQLKTLEAATGNFSEANLLSRCGFGPVYKHVLYYNKLKEMKNVLRYLTALTLCQLPPVLCLLWCEFGGLSCLSSWIDLHGLNYLFEQLD</sequence>
<dbReference type="Gene3D" id="3.30.200.20">
    <property type="entry name" value="Phosphorylase Kinase, domain 1"/>
    <property type="match status" value="1"/>
</dbReference>
<dbReference type="EMBL" id="SWLB01000004">
    <property type="protein sequence ID" value="KAF3338877.1"/>
    <property type="molecule type" value="Genomic_DNA"/>
</dbReference>
<proteinExistence type="predicted"/>
<gene>
    <name evidence="1" type="ORF">FCM35_KLT16348</name>
</gene>
<reference evidence="1" key="1">
    <citation type="submission" date="2020-01" db="EMBL/GenBank/DDBJ databases">
        <title>Genome sequence of Kobresia littledalei, the first chromosome-level genome in the family Cyperaceae.</title>
        <authorList>
            <person name="Qu G."/>
        </authorList>
    </citation>
    <scope>NUCLEOTIDE SEQUENCE</scope>
    <source>
        <strain evidence="1">C.B.Clarke</strain>
        <tissue evidence="1">Leaf</tissue>
    </source>
</reference>
<keyword evidence="2" id="KW-1185">Reference proteome</keyword>
<dbReference type="Proteomes" id="UP000623129">
    <property type="component" value="Unassembled WGS sequence"/>
</dbReference>
<evidence type="ECO:0000313" key="2">
    <source>
        <dbReference type="Proteomes" id="UP000623129"/>
    </source>
</evidence>